<feature type="domain" description="RRM" evidence="3">
    <location>
        <begin position="15"/>
        <end position="92"/>
    </location>
</feature>
<dbReference type="Pfam" id="PF00076">
    <property type="entry name" value="RRM_1"/>
    <property type="match status" value="1"/>
</dbReference>
<gene>
    <name evidence="4" type="ORF">DCAF_LOCUS3221</name>
</gene>
<dbReference type="EMBL" id="CAWUPB010000850">
    <property type="protein sequence ID" value="CAK7325541.1"/>
    <property type="molecule type" value="Genomic_DNA"/>
</dbReference>
<dbReference type="Gene3D" id="3.30.70.330">
    <property type="match status" value="1"/>
</dbReference>
<keyword evidence="1 2" id="KW-0694">RNA-binding</keyword>
<sequence>MSNSIVGQFGDTTLTKVFVGGLAWETPKEAMREHFDKYGEILEAVIISDKITGRSKGYGFVTFKEAEAAKKACEDATPIINGRRANCNLASLGARRPRSATPAPPHQGPNVNVGPRSTTAAPANHVQWYYPTGSAAALPFHHQHHQAVPFYGYSPAYVATDISYNHKLSYTGGSYMNGHFSQVYPGQGMVGANPLMPVYPLYHFHQSQAMGLPASHIFPPTTAGPITTIPTIMSKPPSITPPNAAVHDDFIASWFASHGDMISTSVNVNKRITESRAFVIEWGPLTSGTLETHVQVAQVKALKRLDKRGHLGGNNKRRGE</sequence>
<dbReference type="InterPro" id="IPR012677">
    <property type="entry name" value="Nucleotide-bd_a/b_plait_sf"/>
</dbReference>
<dbReference type="GO" id="GO:0003723">
    <property type="term" value="F:RNA binding"/>
    <property type="evidence" value="ECO:0007669"/>
    <property type="project" value="UniProtKB-UniRule"/>
</dbReference>
<keyword evidence="5" id="KW-1185">Reference proteome</keyword>
<proteinExistence type="predicted"/>
<dbReference type="PANTHER" id="PTHR11176">
    <property type="entry name" value="BOULE-RELATED"/>
    <property type="match status" value="1"/>
</dbReference>
<accession>A0AAV1QUZ2</accession>
<evidence type="ECO:0000313" key="5">
    <source>
        <dbReference type="Proteomes" id="UP001314170"/>
    </source>
</evidence>
<organism evidence="4 5">
    <name type="scientific">Dovyalis caffra</name>
    <dbReference type="NCBI Taxonomy" id="77055"/>
    <lineage>
        <taxon>Eukaryota</taxon>
        <taxon>Viridiplantae</taxon>
        <taxon>Streptophyta</taxon>
        <taxon>Embryophyta</taxon>
        <taxon>Tracheophyta</taxon>
        <taxon>Spermatophyta</taxon>
        <taxon>Magnoliopsida</taxon>
        <taxon>eudicotyledons</taxon>
        <taxon>Gunneridae</taxon>
        <taxon>Pentapetalae</taxon>
        <taxon>rosids</taxon>
        <taxon>fabids</taxon>
        <taxon>Malpighiales</taxon>
        <taxon>Salicaceae</taxon>
        <taxon>Flacourtieae</taxon>
        <taxon>Dovyalis</taxon>
    </lineage>
</organism>
<dbReference type="FunFam" id="3.30.70.330:FF:000908">
    <property type="entry name" value="probable RNA-binding protein ARP1 isoform X1"/>
    <property type="match status" value="1"/>
</dbReference>
<evidence type="ECO:0000256" key="2">
    <source>
        <dbReference type="PROSITE-ProRule" id="PRU00176"/>
    </source>
</evidence>
<reference evidence="4 5" key="1">
    <citation type="submission" date="2024-01" db="EMBL/GenBank/DDBJ databases">
        <authorList>
            <person name="Waweru B."/>
        </authorList>
    </citation>
    <scope>NUCLEOTIDE SEQUENCE [LARGE SCALE GENOMIC DNA]</scope>
</reference>
<comment type="caution">
    <text evidence="4">The sequence shown here is derived from an EMBL/GenBank/DDBJ whole genome shotgun (WGS) entry which is preliminary data.</text>
</comment>
<dbReference type="PROSITE" id="PS50102">
    <property type="entry name" value="RRM"/>
    <property type="match status" value="1"/>
</dbReference>
<dbReference type="SUPFAM" id="SSF54928">
    <property type="entry name" value="RNA-binding domain, RBD"/>
    <property type="match status" value="1"/>
</dbReference>
<dbReference type="PANTHER" id="PTHR11176:SF56">
    <property type="entry name" value="RRM DOMAIN-CONTAINING PROTEIN"/>
    <property type="match status" value="1"/>
</dbReference>
<dbReference type="InterPro" id="IPR000504">
    <property type="entry name" value="RRM_dom"/>
</dbReference>
<dbReference type="AlphaFoldDB" id="A0AAV1QUZ2"/>
<dbReference type="InterPro" id="IPR035979">
    <property type="entry name" value="RBD_domain_sf"/>
</dbReference>
<evidence type="ECO:0000259" key="3">
    <source>
        <dbReference type="PROSITE" id="PS50102"/>
    </source>
</evidence>
<evidence type="ECO:0000256" key="1">
    <source>
        <dbReference type="ARBA" id="ARBA00022884"/>
    </source>
</evidence>
<dbReference type="Proteomes" id="UP001314170">
    <property type="component" value="Unassembled WGS sequence"/>
</dbReference>
<protein>
    <recommendedName>
        <fullName evidence="3">RRM domain-containing protein</fullName>
    </recommendedName>
</protein>
<dbReference type="SMART" id="SM00360">
    <property type="entry name" value="RRM"/>
    <property type="match status" value="1"/>
</dbReference>
<name>A0AAV1QUZ2_9ROSI</name>
<evidence type="ECO:0000313" key="4">
    <source>
        <dbReference type="EMBL" id="CAK7325541.1"/>
    </source>
</evidence>